<dbReference type="Proteomes" id="UP000054988">
    <property type="component" value="Unassembled WGS sequence"/>
</dbReference>
<protein>
    <recommendedName>
        <fullName evidence="10">Major facilitator superfamily (MFS) profile domain-containing protein</fullName>
    </recommendedName>
</protein>
<keyword evidence="3" id="KW-0813">Transport</keyword>
<feature type="transmembrane region" description="Helical" evidence="9">
    <location>
        <begin position="235"/>
        <end position="256"/>
    </location>
</feature>
<evidence type="ECO:0000256" key="9">
    <source>
        <dbReference type="SAM" id="Phobius"/>
    </source>
</evidence>
<feature type="transmembrane region" description="Helical" evidence="9">
    <location>
        <begin position="685"/>
        <end position="710"/>
    </location>
</feature>
<evidence type="ECO:0000256" key="6">
    <source>
        <dbReference type="ARBA" id="ARBA00023136"/>
    </source>
</evidence>
<dbReference type="GO" id="GO:0016020">
    <property type="term" value="C:membrane"/>
    <property type="evidence" value="ECO:0007669"/>
    <property type="project" value="UniProtKB-SubCell"/>
</dbReference>
<evidence type="ECO:0000259" key="10">
    <source>
        <dbReference type="PROSITE" id="PS50850"/>
    </source>
</evidence>
<keyword evidence="6 9" id="KW-0472">Membrane</keyword>
<evidence type="ECO:0000256" key="1">
    <source>
        <dbReference type="ARBA" id="ARBA00004141"/>
    </source>
</evidence>
<accession>A0A0W0G0W3</accession>
<dbReference type="PANTHER" id="PTHR48022:SF2">
    <property type="entry name" value="PLASTIDIC GLUCOSE TRANSPORTER 4"/>
    <property type="match status" value="1"/>
</dbReference>
<dbReference type="InterPro" id="IPR005829">
    <property type="entry name" value="Sugar_transporter_CS"/>
</dbReference>
<evidence type="ECO:0000256" key="2">
    <source>
        <dbReference type="ARBA" id="ARBA00010992"/>
    </source>
</evidence>
<feature type="transmembrane region" description="Helical" evidence="9">
    <location>
        <begin position="411"/>
        <end position="431"/>
    </location>
</feature>
<feature type="transmembrane region" description="Helical" evidence="9">
    <location>
        <begin position="470"/>
        <end position="493"/>
    </location>
</feature>
<evidence type="ECO:0000256" key="5">
    <source>
        <dbReference type="ARBA" id="ARBA00022989"/>
    </source>
</evidence>
<dbReference type="InterPro" id="IPR045339">
    <property type="entry name" value="DUF6534"/>
</dbReference>
<dbReference type="eggNOG" id="KOG0254">
    <property type="taxonomic scope" value="Eukaryota"/>
</dbReference>
<dbReference type="GO" id="GO:0005351">
    <property type="term" value="F:carbohydrate:proton symporter activity"/>
    <property type="evidence" value="ECO:0007669"/>
    <property type="project" value="TreeGrafter"/>
</dbReference>
<gene>
    <name evidence="11" type="ORF">WG66_5165</name>
</gene>
<feature type="transmembrane region" description="Helical" evidence="9">
    <location>
        <begin position="20"/>
        <end position="42"/>
    </location>
</feature>
<feature type="transmembrane region" description="Helical" evidence="9">
    <location>
        <begin position="125"/>
        <end position="149"/>
    </location>
</feature>
<feature type="transmembrane region" description="Helical" evidence="9">
    <location>
        <begin position="337"/>
        <end position="356"/>
    </location>
</feature>
<reference evidence="11 12" key="1">
    <citation type="submission" date="2015-12" db="EMBL/GenBank/DDBJ databases">
        <title>Draft genome sequence of Moniliophthora roreri, the causal agent of frosty pod rot of cacao.</title>
        <authorList>
            <person name="Aime M.C."/>
            <person name="Diaz-Valderrama J.R."/>
            <person name="Kijpornyongpan T."/>
            <person name="Phillips-Mora W."/>
        </authorList>
    </citation>
    <scope>NUCLEOTIDE SEQUENCE [LARGE SCALE GENOMIC DNA]</scope>
    <source>
        <strain evidence="11 12">MCA 2952</strain>
    </source>
</reference>
<evidence type="ECO:0000313" key="11">
    <source>
        <dbReference type="EMBL" id="KTB42219.1"/>
    </source>
</evidence>
<dbReference type="Gene3D" id="1.20.1250.20">
    <property type="entry name" value="MFS general substrate transporter like domains"/>
    <property type="match status" value="1"/>
</dbReference>
<dbReference type="PANTHER" id="PTHR48022">
    <property type="entry name" value="PLASTIDIC GLUCOSE TRANSPORTER 4"/>
    <property type="match status" value="1"/>
</dbReference>
<feature type="transmembrane region" description="Helical" evidence="9">
    <location>
        <begin position="161"/>
        <end position="188"/>
    </location>
</feature>
<dbReference type="NCBIfam" id="TIGR00879">
    <property type="entry name" value="SP"/>
    <property type="match status" value="1"/>
</dbReference>
<dbReference type="PRINTS" id="PR00171">
    <property type="entry name" value="SUGRTRNSPORT"/>
</dbReference>
<keyword evidence="5 9" id="KW-1133">Transmembrane helix</keyword>
<feature type="transmembrane region" description="Helical" evidence="9">
    <location>
        <begin position="437"/>
        <end position="458"/>
    </location>
</feature>
<comment type="similarity">
    <text evidence="2">Belongs to the major facilitator superfamily. Sugar transporter (TC 2.A.1.1) family.</text>
</comment>
<evidence type="ECO:0000313" key="12">
    <source>
        <dbReference type="Proteomes" id="UP000054988"/>
    </source>
</evidence>
<feature type="transmembrane region" description="Helical" evidence="9">
    <location>
        <begin position="376"/>
        <end position="399"/>
    </location>
</feature>
<dbReference type="InterPro" id="IPR036259">
    <property type="entry name" value="MFS_trans_sf"/>
</dbReference>
<feature type="region of interest" description="Disordered" evidence="8">
    <location>
        <begin position="285"/>
        <end position="312"/>
    </location>
</feature>
<dbReference type="Pfam" id="PF00083">
    <property type="entry name" value="Sugar_tr"/>
    <property type="match status" value="1"/>
</dbReference>
<feature type="transmembrane region" description="Helical" evidence="9">
    <location>
        <begin position="95"/>
        <end position="113"/>
    </location>
</feature>
<dbReference type="EMBL" id="LATX01001365">
    <property type="protein sequence ID" value="KTB42219.1"/>
    <property type="molecule type" value="Genomic_DNA"/>
</dbReference>
<feature type="transmembrane region" description="Helical" evidence="9">
    <location>
        <begin position="751"/>
        <end position="770"/>
    </location>
</feature>
<evidence type="ECO:0000256" key="3">
    <source>
        <dbReference type="ARBA" id="ARBA00022448"/>
    </source>
</evidence>
<dbReference type="AlphaFoldDB" id="A0A0W0G0W3"/>
<dbReference type="PROSITE" id="PS00217">
    <property type="entry name" value="SUGAR_TRANSPORT_2"/>
    <property type="match status" value="1"/>
</dbReference>
<dbReference type="FunFam" id="1.20.1250.20:FF:000134">
    <property type="entry name" value="MFS sugar transporter protein"/>
    <property type="match status" value="1"/>
</dbReference>
<comment type="catalytic activity">
    <reaction evidence="7">
        <text>myo-inositol(out) + H(+)(out) = myo-inositol(in) + H(+)(in)</text>
        <dbReference type="Rhea" id="RHEA:60364"/>
        <dbReference type="ChEBI" id="CHEBI:15378"/>
        <dbReference type="ChEBI" id="CHEBI:17268"/>
    </reaction>
</comment>
<feature type="transmembrane region" description="Helical" evidence="9">
    <location>
        <begin position="654"/>
        <end position="673"/>
    </location>
</feature>
<proteinExistence type="inferred from homology"/>
<dbReference type="PROSITE" id="PS50850">
    <property type="entry name" value="MFS"/>
    <property type="match status" value="1"/>
</dbReference>
<evidence type="ECO:0000256" key="4">
    <source>
        <dbReference type="ARBA" id="ARBA00022692"/>
    </source>
</evidence>
<dbReference type="InterPro" id="IPR005828">
    <property type="entry name" value="MFS_sugar_transport-like"/>
</dbReference>
<dbReference type="InterPro" id="IPR050360">
    <property type="entry name" value="MFS_Sugar_Transporters"/>
</dbReference>
<feature type="transmembrane region" description="Helical" evidence="9">
    <location>
        <begin position="722"/>
        <end position="745"/>
    </location>
</feature>
<feature type="domain" description="Major facilitator superfamily (MFS) profile" evidence="10">
    <location>
        <begin position="343"/>
        <end position="775"/>
    </location>
</feature>
<dbReference type="InterPro" id="IPR020846">
    <property type="entry name" value="MFS_dom"/>
</dbReference>
<dbReference type="SUPFAM" id="SSF103473">
    <property type="entry name" value="MFS general substrate transporter"/>
    <property type="match status" value="1"/>
</dbReference>
<evidence type="ECO:0000256" key="7">
    <source>
        <dbReference type="ARBA" id="ARBA00049119"/>
    </source>
</evidence>
<evidence type="ECO:0000256" key="8">
    <source>
        <dbReference type="SAM" id="MobiDB-lite"/>
    </source>
</evidence>
<feature type="transmembrane region" description="Helical" evidence="9">
    <location>
        <begin position="200"/>
        <end position="229"/>
    </location>
</feature>
<comment type="subcellular location">
    <subcellularLocation>
        <location evidence="1">Membrane</location>
        <topology evidence="1">Multi-pass membrane protein</topology>
    </subcellularLocation>
</comment>
<dbReference type="Pfam" id="PF20152">
    <property type="entry name" value="DUF6534"/>
    <property type="match status" value="1"/>
</dbReference>
<name>A0A0W0G0W3_MONRR</name>
<feature type="transmembrane region" description="Helical" evidence="9">
    <location>
        <begin position="54"/>
        <end position="75"/>
    </location>
</feature>
<comment type="caution">
    <text evidence="11">The sequence shown here is derived from an EMBL/GenBank/DDBJ whole genome shotgun (WGS) entry which is preliminary data.</text>
</comment>
<keyword evidence="4 9" id="KW-0812">Transmembrane</keyword>
<sequence length="823" mass="90283">MAKSPSDLLAFDVHATLGALEVGVLVSTCMFGFTCGQVYAYFNRGAEDHKLVKTLVGGVWVLEFAHSIVSCHYLYTVTISDYAQPERLLLPPLSFDTIIILNGLIGFLVHCWFIRRLFVFSRNIYLTVICGTFALARAAFNVAVVVIAFHRIPLPEYHGKWWWLTLSLVVLGACTDILITASLCFYLFRCKKGNFRIAKIIDRLIICVIETGFITSIGGTAVLICFMVMPYNFVWTGIFVVCPRLFASAMLVSLNFREKLARMFKESVTVPQLRISISSQVTNGKDTEFHASHPSRRSSLEYMEPHSPSRPNQLSEVLAISSPTKSRLRRVLRPQELPLYVWATVFTALGGFLWGYDTGSIGPISVMPQFQAQFGVLSPTVQGLLISCILITASLSSLFAGPLSDHISRTYTIAIGGAVYAAGSAIGASAMHLPQFFVGRCIAGVGEGLFISSITVYVTEISPPSGRGRLATFIQLFNTIGTMTGYFTCYGSVNVPSTLSWRLPLAIQAGVSLLLAIGVPFFPHSPRWLVHVGRHQEAEVAHKRLGMQAAEAKKNDTGVLETAPIESRRNFWKHAKELFSKDVRSRTLLGLFIMGIQQCSGIDAVLYYAPILFDQAGLSSKTASFLASGVSGILMVVLTSAAQAFQDKWTRRTPMIGGGTLVGGTMFLIGILYASHANNAAAGRWAIIVLIYLFVASYVTTWAIVGRIICSEIQPSRTRASATSLGQCANWVVNTIIAFVTPLFLARTTSGPYFFFGGCSFLCVLVCWVFQPETKGLDLDTIDKGFVETPLQSAFRRGLARRRVPNTESHKLTELPSPTLDTK</sequence>
<feature type="transmembrane region" description="Helical" evidence="9">
    <location>
        <begin position="588"/>
        <end position="611"/>
    </location>
</feature>
<feature type="transmembrane region" description="Helical" evidence="9">
    <location>
        <begin position="505"/>
        <end position="522"/>
    </location>
</feature>
<organism evidence="11 12">
    <name type="scientific">Moniliophthora roreri</name>
    <name type="common">Frosty pod rot fungus</name>
    <name type="synonym">Monilia roreri</name>
    <dbReference type="NCBI Taxonomy" id="221103"/>
    <lineage>
        <taxon>Eukaryota</taxon>
        <taxon>Fungi</taxon>
        <taxon>Dikarya</taxon>
        <taxon>Basidiomycota</taxon>
        <taxon>Agaricomycotina</taxon>
        <taxon>Agaricomycetes</taxon>
        <taxon>Agaricomycetidae</taxon>
        <taxon>Agaricales</taxon>
        <taxon>Marasmiineae</taxon>
        <taxon>Marasmiaceae</taxon>
        <taxon>Moniliophthora</taxon>
    </lineage>
</organism>
<dbReference type="InterPro" id="IPR003663">
    <property type="entry name" value="Sugar/inositol_transpt"/>
</dbReference>
<feature type="transmembrane region" description="Helical" evidence="9">
    <location>
        <begin position="623"/>
        <end position="642"/>
    </location>
</feature>